<reference evidence="7 9" key="1">
    <citation type="journal article" date="2015" name="Genome Announc.">
        <title>Expanding the biotechnology potential of lactobacilli through comparative genomics of 213 strains and associated genera.</title>
        <authorList>
            <person name="Sun Z."/>
            <person name="Harris H.M."/>
            <person name="McCann A."/>
            <person name="Guo C."/>
            <person name="Argimon S."/>
            <person name="Zhang W."/>
            <person name="Yang X."/>
            <person name="Jeffery I.B."/>
            <person name="Cooney J.C."/>
            <person name="Kagawa T.F."/>
            <person name="Liu W."/>
            <person name="Song Y."/>
            <person name="Salvetti E."/>
            <person name="Wrobel A."/>
            <person name="Rasinkangas P."/>
            <person name="Parkhill J."/>
            <person name="Rea M.C."/>
            <person name="O'Sullivan O."/>
            <person name="Ritari J."/>
            <person name="Douillard F.P."/>
            <person name="Paul Ross R."/>
            <person name="Yang R."/>
            <person name="Briner A.E."/>
            <person name="Felis G.E."/>
            <person name="de Vos W.M."/>
            <person name="Barrangou R."/>
            <person name="Klaenhammer T.R."/>
            <person name="Caufield P.W."/>
            <person name="Cui Y."/>
            <person name="Zhang H."/>
            <person name="O'Toole P.W."/>
        </authorList>
    </citation>
    <scope>NUCLEOTIDE SEQUENCE [LARGE SCALE GENOMIC DNA]</scope>
    <source>
        <strain evidence="7 9">DSM 22301</strain>
    </source>
</reference>
<accession>A0A0R2JYX1</accession>
<comment type="function">
    <text evidence="4">Catalyzes two steps in the biosynthesis of coenzyme A. In the first step cysteine is conjugated to 4'-phosphopantothenate to form 4-phosphopantothenoylcysteine, in the latter compound is decarboxylated to form 4'-phosphopantotheine.</text>
</comment>
<dbReference type="GO" id="GO:0015941">
    <property type="term" value="P:pantothenate catabolic process"/>
    <property type="evidence" value="ECO:0007669"/>
    <property type="project" value="InterPro"/>
</dbReference>
<dbReference type="PANTHER" id="PTHR14359:SF6">
    <property type="entry name" value="PHOSPHOPANTOTHENOYLCYSTEINE DECARBOXYLASE"/>
    <property type="match status" value="1"/>
</dbReference>
<comment type="caution">
    <text evidence="3">Lacks conserved residue(s) required for the propagation of feature annotation.</text>
</comment>
<keyword evidence="3 4" id="KW-0436">Ligase</keyword>
<feature type="binding site" evidence="3">
    <location>
        <position position="283"/>
    </location>
    <ligand>
        <name>CTP</name>
        <dbReference type="ChEBI" id="CHEBI:37563"/>
    </ligand>
</feature>
<dbReference type="OrthoDB" id="9802554at2"/>
<sequence>MWKDKHITFFITGGIAAYKVVELIRLFQKQGALVRVAMTKTATKFVGEATFQTISRHAVQTDLFEQVTTAPVAHVELADWTDFAIVAPATASIISKMASGLADDFVSTTLLAVTAPIFVIPAMNVHMWHNPANQRNVQTLKQDGVHVMEPASGLLAEGYSGKGRFPESAAIMSYMLAQITVKQNLGLNSLKNKNILITAGGTREYLDPVRYISNRSSGKMGYAFAEIAQAFGAHVTLISATKQLVAPANVNVIYVETVSQMKTAIQAEFNKADILIMAAAISDYQATHVAHHKIKKDAQSNKLILELKKTPDILKSLKRARPDQFLVGFAAETEDLLNNAEKKLKLKNVNMIVANDVSRTDIGFDVNDNAVTILQPDEKNIQISKTSKKNIARKVLEVIAKRFA</sequence>
<name>A0A0R2JYX1_9LACO</name>
<dbReference type="Gene3D" id="3.40.50.10300">
    <property type="entry name" value="CoaB-like"/>
    <property type="match status" value="1"/>
</dbReference>
<feature type="region of interest" description="Phosphopantothenate--cysteine ligase" evidence="3">
    <location>
        <begin position="195"/>
        <end position="404"/>
    </location>
</feature>
<evidence type="ECO:0000256" key="3">
    <source>
        <dbReference type="HAMAP-Rule" id="MF_02225"/>
    </source>
</evidence>
<evidence type="ECO:0000313" key="9">
    <source>
        <dbReference type="Proteomes" id="UP000051749"/>
    </source>
</evidence>
<keyword evidence="1 3" id="KW-0210">Decarboxylase</keyword>
<dbReference type="InterPro" id="IPR007085">
    <property type="entry name" value="DNA/pantothenate-metab_flavo_C"/>
</dbReference>
<dbReference type="PATRIC" id="fig|319653.3.peg.207"/>
<evidence type="ECO:0000313" key="7">
    <source>
        <dbReference type="EMBL" id="KRN82447.1"/>
    </source>
</evidence>
<keyword evidence="3" id="KW-0511">Multifunctional enzyme</keyword>
<comment type="similarity">
    <text evidence="3 4">In the N-terminal section; belongs to the HFCD (homo-oligomeric flavin containing Cys decarboxylase) superfamily.</text>
</comment>
<evidence type="ECO:0000259" key="5">
    <source>
        <dbReference type="Pfam" id="PF02441"/>
    </source>
</evidence>
<dbReference type="UniPathway" id="UPA00241">
    <property type="reaction ID" value="UER00353"/>
</dbReference>
<dbReference type="STRING" id="319653.SAMN04487973_10261"/>
<dbReference type="GO" id="GO:0004633">
    <property type="term" value="F:phosphopantothenoylcysteine decarboxylase activity"/>
    <property type="evidence" value="ECO:0007669"/>
    <property type="project" value="UniProtKB-UniRule"/>
</dbReference>
<dbReference type="GO" id="GO:0015937">
    <property type="term" value="P:coenzyme A biosynthetic process"/>
    <property type="evidence" value="ECO:0007669"/>
    <property type="project" value="UniProtKB-UniRule"/>
</dbReference>
<dbReference type="GO" id="GO:0004632">
    <property type="term" value="F:phosphopantothenate--cysteine ligase activity"/>
    <property type="evidence" value="ECO:0007669"/>
    <property type="project" value="UniProtKB-UniRule"/>
</dbReference>
<dbReference type="PANTHER" id="PTHR14359">
    <property type="entry name" value="HOMO-OLIGOMERIC FLAVIN CONTAINING CYS DECARBOXYLASE FAMILY"/>
    <property type="match status" value="1"/>
</dbReference>
<dbReference type="InterPro" id="IPR035929">
    <property type="entry name" value="CoaB-like_sf"/>
</dbReference>
<dbReference type="Proteomes" id="UP000051749">
    <property type="component" value="Unassembled WGS sequence"/>
</dbReference>
<keyword evidence="3" id="KW-0479">Metal-binding</keyword>
<dbReference type="GO" id="GO:0010181">
    <property type="term" value="F:FMN binding"/>
    <property type="evidence" value="ECO:0007669"/>
    <property type="project" value="UniProtKB-UniRule"/>
</dbReference>
<dbReference type="GeneID" id="76043569"/>
<comment type="catalytic activity">
    <reaction evidence="3 4">
        <text>(R)-4'-phosphopantothenate + L-cysteine + CTP = N-[(R)-4-phosphopantothenoyl]-L-cysteine + CMP + diphosphate + H(+)</text>
        <dbReference type="Rhea" id="RHEA:19397"/>
        <dbReference type="ChEBI" id="CHEBI:10986"/>
        <dbReference type="ChEBI" id="CHEBI:15378"/>
        <dbReference type="ChEBI" id="CHEBI:33019"/>
        <dbReference type="ChEBI" id="CHEBI:35235"/>
        <dbReference type="ChEBI" id="CHEBI:37563"/>
        <dbReference type="ChEBI" id="CHEBI:59458"/>
        <dbReference type="ChEBI" id="CHEBI:60377"/>
        <dbReference type="EC" id="6.3.2.5"/>
    </reaction>
</comment>
<feature type="binding site" evidence="3">
    <location>
        <position position="347"/>
    </location>
    <ligand>
        <name>CTP</name>
        <dbReference type="ChEBI" id="CHEBI:37563"/>
    </ligand>
</feature>
<dbReference type="EMBL" id="JQBY01000010">
    <property type="protein sequence ID" value="KRN82447.1"/>
    <property type="molecule type" value="Genomic_DNA"/>
</dbReference>
<dbReference type="GO" id="GO:0071513">
    <property type="term" value="C:phosphopantothenoylcysteine decarboxylase complex"/>
    <property type="evidence" value="ECO:0007669"/>
    <property type="project" value="TreeGrafter"/>
</dbReference>
<comment type="function">
    <text evidence="3">Catalyzes two sequential steps in the biosynthesis of coenzyme A. In the first step cysteine is conjugated to 4'-phosphopantothenate to form 4-phosphopantothenoylcysteine. In the second step the latter compound is decarboxylated to form 4'-phosphopantotheine.</text>
</comment>
<reference evidence="8 10" key="2">
    <citation type="submission" date="2016-10" db="EMBL/GenBank/DDBJ databases">
        <authorList>
            <person name="Varghese N."/>
            <person name="Submissions S."/>
        </authorList>
    </citation>
    <scope>NUCLEOTIDE SEQUENCE [LARGE SCALE GENOMIC DNA]</scope>
    <source>
        <strain evidence="8 10">CGMCC 1.3889</strain>
    </source>
</reference>
<organism evidence="7 9">
    <name type="scientific">Pediococcus ethanolidurans</name>
    <dbReference type="NCBI Taxonomy" id="319653"/>
    <lineage>
        <taxon>Bacteria</taxon>
        <taxon>Bacillati</taxon>
        <taxon>Bacillota</taxon>
        <taxon>Bacilli</taxon>
        <taxon>Lactobacillales</taxon>
        <taxon>Lactobacillaceae</taxon>
        <taxon>Pediococcus</taxon>
    </lineage>
</organism>
<gene>
    <name evidence="3" type="primary">coaBC</name>
    <name evidence="7" type="ORF">IV87_GL000202</name>
    <name evidence="8" type="ORF">SAMN04487973_10261</name>
</gene>
<feature type="region of interest" description="Phosphopantothenoylcysteine decarboxylase" evidence="3">
    <location>
        <begin position="1"/>
        <end position="194"/>
    </location>
</feature>
<proteinExistence type="inferred from homology"/>
<comment type="pathway">
    <text evidence="3 4">Cofactor biosynthesis; coenzyme A biosynthesis; CoA from (R)-pantothenate: step 2/5.</text>
</comment>
<evidence type="ECO:0000256" key="1">
    <source>
        <dbReference type="ARBA" id="ARBA00022793"/>
    </source>
</evidence>
<evidence type="ECO:0000313" key="10">
    <source>
        <dbReference type="Proteomes" id="UP000182818"/>
    </source>
</evidence>
<dbReference type="GO" id="GO:0046872">
    <property type="term" value="F:metal ion binding"/>
    <property type="evidence" value="ECO:0007669"/>
    <property type="project" value="UniProtKB-KW"/>
</dbReference>
<dbReference type="Pfam" id="PF02441">
    <property type="entry name" value="Flavoprotein"/>
    <property type="match status" value="1"/>
</dbReference>
<comment type="caution">
    <text evidence="7">The sequence shown here is derived from an EMBL/GenBank/DDBJ whole genome shotgun (WGS) entry which is preliminary data.</text>
</comment>
<feature type="domain" description="DNA/pantothenate metabolism flavoprotein C-terminal" evidence="6">
    <location>
        <begin position="190"/>
        <end position="401"/>
    </location>
</feature>
<feature type="binding site" evidence="3">
    <location>
        <position position="329"/>
    </location>
    <ligand>
        <name>CTP</name>
        <dbReference type="ChEBI" id="CHEBI:37563"/>
    </ligand>
</feature>
<protein>
    <recommendedName>
        <fullName evidence="3">Coenzyme A biosynthesis bifunctional protein CoaBC</fullName>
    </recommendedName>
    <alternativeName>
        <fullName evidence="3">DNA/pantothenate metabolism flavoprotein</fullName>
    </alternativeName>
    <alternativeName>
        <fullName evidence="3">Phosphopantothenoylcysteine synthetase/decarboxylase</fullName>
        <shortName evidence="3">PPCS-PPCDC</shortName>
    </alternativeName>
    <domain>
        <recommendedName>
            <fullName evidence="3">Phosphopantothenoylcysteine decarboxylase</fullName>
            <shortName evidence="3">PPC decarboxylase</shortName>
            <shortName evidence="3">PPC-DC</shortName>
            <ecNumber evidence="3">4.1.1.36</ecNumber>
        </recommendedName>
        <alternativeName>
            <fullName evidence="3">CoaC</fullName>
        </alternativeName>
    </domain>
    <domain>
        <recommendedName>
            <fullName evidence="3">Phosphopantothenate--cysteine ligase</fullName>
            <ecNumber evidence="3">6.3.2.5</ecNumber>
        </recommendedName>
        <alternativeName>
            <fullName evidence="3">CoaB</fullName>
        </alternativeName>
        <alternativeName>
            <fullName evidence="3">Phosphopantothenoylcysteine synthetase</fullName>
            <shortName evidence="3">PPC synthetase</shortName>
            <shortName evidence="3">PPC-S</shortName>
        </alternativeName>
    </domain>
</protein>
<dbReference type="Pfam" id="PF04127">
    <property type="entry name" value="DFP"/>
    <property type="match status" value="1"/>
</dbReference>
<dbReference type="InterPro" id="IPR005252">
    <property type="entry name" value="CoaBC"/>
</dbReference>
<dbReference type="EC" id="4.1.1.36" evidence="3"/>
<dbReference type="Gene3D" id="3.40.50.1950">
    <property type="entry name" value="Flavin prenyltransferase-like"/>
    <property type="match status" value="1"/>
</dbReference>
<dbReference type="EMBL" id="FOGK01000002">
    <property type="protein sequence ID" value="SER14814.1"/>
    <property type="molecule type" value="Genomic_DNA"/>
</dbReference>
<comment type="cofactor">
    <cofactor evidence="3">
        <name>Mg(2+)</name>
        <dbReference type="ChEBI" id="CHEBI:18420"/>
    </cofactor>
</comment>
<dbReference type="HAMAP" id="MF_02225">
    <property type="entry name" value="CoaBC"/>
    <property type="match status" value="1"/>
</dbReference>
<dbReference type="NCBIfam" id="TIGR00521">
    <property type="entry name" value="coaBC_dfp"/>
    <property type="match status" value="1"/>
</dbReference>
<comment type="similarity">
    <text evidence="3 4">In the C-terminal section; belongs to the PPC synthetase family.</text>
</comment>
<dbReference type="EC" id="6.3.2.5" evidence="3"/>
<dbReference type="SUPFAM" id="SSF52507">
    <property type="entry name" value="Homo-oligomeric flavin-containing Cys decarboxylases, HFCD"/>
    <property type="match status" value="1"/>
</dbReference>
<keyword evidence="2 3" id="KW-0456">Lyase</keyword>
<dbReference type="InterPro" id="IPR003382">
    <property type="entry name" value="Flavoprotein"/>
</dbReference>
<keyword evidence="10" id="KW-1185">Reference proteome</keyword>
<evidence type="ECO:0000256" key="2">
    <source>
        <dbReference type="ARBA" id="ARBA00023239"/>
    </source>
</evidence>
<feature type="binding site" evidence="3">
    <location>
        <position position="293"/>
    </location>
    <ligand>
        <name>CTP</name>
        <dbReference type="ChEBI" id="CHEBI:37563"/>
    </ligand>
</feature>
<dbReference type="RefSeq" id="WP_057806231.1">
    <property type="nucleotide sequence ID" value="NZ_BJYP01000005.1"/>
</dbReference>
<feature type="binding site" evidence="3">
    <location>
        <begin position="311"/>
        <end position="314"/>
    </location>
    <ligand>
        <name>CTP</name>
        <dbReference type="ChEBI" id="CHEBI:37563"/>
    </ligand>
</feature>
<keyword evidence="3" id="KW-0460">Magnesium</keyword>
<evidence type="ECO:0000259" key="6">
    <source>
        <dbReference type="Pfam" id="PF04127"/>
    </source>
</evidence>
<dbReference type="InterPro" id="IPR036551">
    <property type="entry name" value="Flavin_trans-like"/>
</dbReference>
<evidence type="ECO:0000256" key="4">
    <source>
        <dbReference type="RuleBase" id="RU364078"/>
    </source>
</evidence>
<keyword evidence="3 4" id="KW-0285">Flavoprotein</keyword>
<comment type="pathway">
    <text evidence="3 4">Cofactor biosynthesis; coenzyme A biosynthesis; CoA from (R)-pantothenate: step 3/5.</text>
</comment>
<feature type="domain" description="Flavoprotein" evidence="5">
    <location>
        <begin position="5"/>
        <end position="176"/>
    </location>
</feature>
<dbReference type="Proteomes" id="UP000182818">
    <property type="component" value="Unassembled WGS sequence"/>
</dbReference>
<keyword evidence="3 4" id="KW-0288">FMN</keyword>
<comment type="catalytic activity">
    <reaction evidence="3 4">
        <text>N-[(R)-4-phosphopantothenoyl]-L-cysteine + H(+) = (R)-4'-phosphopantetheine + CO2</text>
        <dbReference type="Rhea" id="RHEA:16793"/>
        <dbReference type="ChEBI" id="CHEBI:15378"/>
        <dbReference type="ChEBI" id="CHEBI:16526"/>
        <dbReference type="ChEBI" id="CHEBI:59458"/>
        <dbReference type="ChEBI" id="CHEBI:61723"/>
        <dbReference type="EC" id="4.1.1.36"/>
    </reaction>
</comment>
<dbReference type="AlphaFoldDB" id="A0A0R2JYX1"/>
<dbReference type="SUPFAM" id="SSF102645">
    <property type="entry name" value="CoaB-like"/>
    <property type="match status" value="1"/>
</dbReference>
<comment type="cofactor">
    <cofactor evidence="3">
        <name>FMN</name>
        <dbReference type="ChEBI" id="CHEBI:58210"/>
    </cofactor>
    <text evidence="3">Binds 1 FMN per subunit.</text>
</comment>
<feature type="binding site" evidence="3">
    <location>
        <position position="343"/>
    </location>
    <ligand>
        <name>CTP</name>
        <dbReference type="ChEBI" id="CHEBI:37563"/>
    </ligand>
</feature>
<evidence type="ECO:0000313" key="8">
    <source>
        <dbReference type="EMBL" id="SER14814.1"/>
    </source>
</evidence>